<keyword evidence="4" id="KW-1185">Reference proteome</keyword>
<dbReference type="KEGG" id="cari:FNU76_20860"/>
<sequence length="521" mass="56768">MLKTRRLLATAFRHVAMLAILNYATPTMAAEKLLLPSLSVVPNEPDQAGIGPGGIVMLDAANLATLDVVRQRLLRVAVDGGHTDEIPLPKIAGQATSLKVENGLLALLSRQGEILAEVDTVAVAAGGKIAWQIPPRDLPAGTYLVRRQPPSFKVERSSDGTLFTSGRGAAGRDWRVGLPSLLGGKAASVNGVQTLADGAILLWWEELSEPRPTAWVGRFTPEGRLSRLVRVPTELAEQLPARYVALAPDGRAYFQGAAGKQAFLLPLELTSPEDAVLHRPAPPVVTPQDEQQSDDELEQAFREQSAQENGALPPQSLDGYPPRPRGDVLAEAYRYLSMTWVLGERNYAHPNIPSECDVGAGKYWQRPKQLEGRQGQEITAMPYQWGGDNSPEQFRKRIAKGALAGDICSCRDPHRRFCITRIATGVDCSGYVSNAWGIPHHTTDALFRVSTPLPSLEALEPGDALVWRQHHARLYIGRSSGTDIRFKMLESSVSCGGVCETTYSAVELADYTPIRYRKIVP</sequence>
<evidence type="ECO:0000256" key="2">
    <source>
        <dbReference type="SAM" id="SignalP"/>
    </source>
</evidence>
<organism evidence="3 4">
    <name type="scientific">Chitinimonas arctica</name>
    <dbReference type="NCBI Taxonomy" id="2594795"/>
    <lineage>
        <taxon>Bacteria</taxon>
        <taxon>Pseudomonadati</taxon>
        <taxon>Pseudomonadota</taxon>
        <taxon>Betaproteobacteria</taxon>
        <taxon>Neisseriales</taxon>
        <taxon>Chitinibacteraceae</taxon>
        <taxon>Chitinimonas</taxon>
    </lineage>
</organism>
<reference evidence="4" key="1">
    <citation type="submission" date="2019-07" db="EMBL/GenBank/DDBJ databases">
        <title>Chitinimonas sp. nov., isolated from Ny-Alesund, arctica soil.</title>
        <authorList>
            <person name="Xu Q."/>
            <person name="Peng F."/>
        </authorList>
    </citation>
    <scope>NUCLEOTIDE SEQUENCE [LARGE SCALE GENOMIC DNA]</scope>
    <source>
        <strain evidence="4">R3-44</strain>
    </source>
</reference>
<gene>
    <name evidence="3" type="ORF">FNU76_20860</name>
</gene>
<dbReference type="EMBL" id="CP041730">
    <property type="protein sequence ID" value="QDQ28604.1"/>
    <property type="molecule type" value="Genomic_DNA"/>
</dbReference>
<feature type="chain" id="PRO_5021744812" description="NlpC/P60 domain-containing protein" evidence="2">
    <location>
        <begin position="30"/>
        <end position="521"/>
    </location>
</feature>
<name>A0A516SKD0_9NEIS</name>
<dbReference type="AlphaFoldDB" id="A0A516SKD0"/>
<dbReference type="SUPFAM" id="SSF54001">
    <property type="entry name" value="Cysteine proteinases"/>
    <property type="match status" value="1"/>
</dbReference>
<dbReference type="Proteomes" id="UP000317550">
    <property type="component" value="Chromosome"/>
</dbReference>
<evidence type="ECO:0000313" key="3">
    <source>
        <dbReference type="EMBL" id="QDQ28604.1"/>
    </source>
</evidence>
<dbReference type="RefSeq" id="WP_144279987.1">
    <property type="nucleotide sequence ID" value="NZ_CP041730.1"/>
</dbReference>
<feature type="signal peptide" evidence="2">
    <location>
        <begin position="1"/>
        <end position="29"/>
    </location>
</feature>
<evidence type="ECO:0000256" key="1">
    <source>
        <dbReference type="SAM" id="MobiDB-lite"/>
    </source>
</evidence>
<keyword evidence="2" id="KW-0732">Signal</keyword>
<protein>
    <recommendedName>
        <fullName evidence="5">NlpC/P60 domain-containing protein</fullName>
    </recommendedName>
</protein>
<feature type="region of interest" description="Disordered" evidence="1">
    <location>
        <begin position="277"/>
        <end position="324"/>
    </location>
</feature>
<proteinExistence type="predicted"/>
<dbReference type="OrthoDB" id="5620138at2"/>
<accession>A0A516SKD0</accession>
<evidence type="ECO:0000313" key="4">
    <source>
        <dbReference type="Proteomes" id="UP000317550"/>
    </source>
</evidence>
<dbReference type="Gene3D" id="3.90.1720.10">
    <property type="entry name" value="endopeptidase domain like (from Nostoc punctiforme)"/>
    <property type="match status" value="1"/>
</dbReference>
<dbReference type="InterPro" id="IPR038765">
    <property type="entry name" value="Papain-like_cys_pep_sf"/>
</dbReference>
<evidence type="ECO:0008006" key="5">
    <source>
        <dbReference type="Google" id="ProtNLM"/>
    </source>
</evidence>